<dbReference type="OrthoDB" id="9803461at2"/>
<dbReference type="GeneID" id="84782644"/>
<dbReference type="PATRIC" id="fig|1423773.3.peg.96"/>
<reference evidence="7 8" key="1">
    <citation type="journal article" date="2015" name="Genome Announc.">
        <title>Expanding the biotechnology potential of lactobacilli through comparative genomics of 213 strains and associated genera.</title>
        <authorList>
            <person name="Sun Z."/>
            <person name="Harris H.M."/>
            <person name="McCann A."/>
            <person name="Guo C."/>
            <person name="Argimon S."/>
            <person name="Zhang W."/>
            <person name="Yang X."/>
            <person name="Jeffery I.B."/>
            <person name="Cooney J.C."/>
            <person name="Kagawa T.F."/>
            <person name="Liu W."/>
            <person name="Song Y."/>
            <person name="Salvetti E."/>
            <person name="Wrobel A."/>
            <person name="Rasinkangas P."/>
            <person name="Parkhill J."/>
            <person name="Rea M.C."/>
            <person name="O'Sullivan O."/>
            <person name="Ritari J."/>
            <person name="Douillard F.P."/>
            <person name="Paul Ross R."/>
            <person name="Yang R."/>
            <person name="Briner A.E."/>
            <person name="Felis G.E."/>
            <person name="de Vos W.M."/>
            <person name="Barrangou R."/>
            <person name="Klaenhammer T.R."/>
            <person name="Caufield P.W."/>
            <person name="Cui Y."/>
            <person name="Zhang H."/>
            <person name="O'Toole P.W."/>
        </authorList>
    </citation>
    <scope>NUCLEOTIDE SEQUENCE [LARGE SCALE GENOMIC DNA]</scope>
    <source>
        <strain evidence="7 8">DSM 19117</strain>
    </source>
</reference>
<dbReference type="Proteomes" id="UP000051162">
    <property type="component" value="Unassembled WGS sequence"/>
</dbReference>
<accession>A0A0R1K7Y0</accession>
<organism evidence="7 8">
    <name type="scientific">Levilactobacillus namurensis DSM 19117</name>
    <dbReference type="NCBI Taxonomy" id="1423773"/>
    <lineage>
        <taxon>Bacteria</taxon>
        <taxon>Bacillati</taxon>
        <taxon>Bacillota</taxon>
        <taxon>Bacilli</taxon>
        <taxon>Lactobacillales</taxon>
        <taxon>Lactobacillaceae</taxon>
        <taxon>Levilactobacillus</taxon>
    </lineage>
</organism>
<dbReference type="STRING" id="1423773.FD30_GL000094"/>
<evidence type="ECO:0000256" key="2">
    <source>
        <dbReference type="ARBA" id="ARBA00022729"/>
    </source>
</evidence>
<keyword evidence="6" id="KW-0119">Carbohydrate metabolism</keyword>
<dbReference type="GO" id="GO:0004553">
    <property type="term" value="F:hydrolase activity, hydrolyzing O-glycosyl compounds"/>
    <property type="evidence" value="ECO:0007669"/>
    <property type="project" value="InterPro"/>
</dbReference>
<dbReference type="InterPro" id="IPR012341">
    <property type="entry name" value="6hp_glycosidase-like_sf"/>
</dbReference>
<proteinExistence type="inferred from homology"/>
<dbReference type="EMBL" id="AZDT01000007">
    <property type="protein sequence ID" value="KRK77347.1"/>
    <property type="molecule type" value="Genomic_DNA"/>
</dbReference>
<gene>
    <name evidence="7" type="ORF">FD30_GL000094</name>
</gene>
<dbReference type="EC" id="3.2.1.-" evidence="6"/>
<comment type="caution">
    <text evidence="7">The sequence shown here is derived from an EMBL/GenBank/DDBJ whole genome shotgun (WGS) entry which is preliminary data.</text>
</comment>
<keyword evidence="4 6" id="KW-0326">Glycosidase</keyword>
<dbReference type="Pfam" id="PF01270">
    <property type="entry name" value="Glyco_hydro_8"/>
    <property type="match status" value="1"/>
</dbReference>
<name>A0A0R1K7Y0_9LACO</name>
<evidence type="ECO:0000256" key="6">
    <source>
        <dbReference type="RuleBase" id="RU361167"/>
    </source>
</evidence>
<dbReference type="PRINTS" id="PR00735">
    <property type="entry name" value="GLHYDRLASE8"/>
</dbReference>
<keyword evidence="3 6" id="KW-0378">Hydrolase</keyword>
<keyword evidence="2" id="KW-0732">Signal</keyword>
<dbReference type="GO" id="GO:0000272">
    <property type="term" value="P:polysaccharide catabolic process"/>
    <property type="evidence" value="ECO:0007669"/>
    <property type="project" value="UniProtKB-KW"/>
</dbReference>
<dbReference type="RefSeq" id="WP_056943587.1">
    <property type="nucleotide sequence ID" value="NZ_AZDT01000007.1"/>
</dbReference>
<dbReference type="Gene3D" id="1.50.10.10">
    <property type="match status" value="1"/>
</dbReference>
<dbReference type="AlphaFoldDB" id="A0A0R1K7Y0"/>
<comment type="similarity">
    <text evidence="1 6">Belongs to the glycosyl hydrolase 8 (cellulase D) family.</text>
</comment>
<feature type="active site" description="Nucleophile" evidence="5">
    <location>
        <position position="141"/>
    </location>
</feature>
<protein>
    <recommendedName>
        <fullName evidence="6">Glucanase</fullName>
        <ecNumber evidence="6">3.2.1.-</ecNumber>
    </recommendedName>
</protein>
<dbReference type="InterPro" id="IPR002037">
    <property type="entry name" value="Glyco_hydro_8"/>
</dbReference>
<evidence type="ECO:0000313" key="8">
    <source>
        <dbReference type="Proteomes" id="UP000051162"/>
    </source>
</evidence>
<evidence type="ECO:0000256" key="4">
    <source>
        <dbReference type="ARBA" id="ARBA00023295"/>
    </source>
</evidence>
<dbReference type="SUPFAM" id="SSF48208">
    <property type="entry name" value="Six-hairpin glycosidases"/>
    <property type="match status" value="1"/>
</dbReference>
<dbReference type="InterPro" id="IPR019834">
    <property type="entry name" value="Glyco_hydro_8_CS"/>
</dbReference>
<sequence>MRHHRFQWLIGSLLVLVTLAISGAIYFTQHRPRTVAVVKSHMIQQHYRQWQREYLSGNQVKHVRTTTKGPEQTLSEAQGYGMLITVLAAEHGIATRRTFDQLTRYYLDHRIGRHNALMAWRQQQVQHQMKDREAAATSATDGDLDIAYALLLAHERWGSIGDLDYKTLAQQLISDIEKYEINPRTKLPRVGNWATSRQSAQIIRPSDLSTAYFRKFAKYMQDGAWIKVALNSQKVLQKISDRHSTGLIPDFIRVTNQDLNLQDVRPNQIASKFDNAYGFNACRVPWRAAYDYQVSKSPLSGEVAEKLLTFFSHQKDIKAVYTLGGQAQEKYSSPAFTAPLAYAAQAMGHEGLSQRYLPFLTAKQPADNYYAATLQMLMLVMSGDLA</sequence>
<evidence type="ECO:0000256" key="5">
    <source>
        <dbReference type="PROSITE-ProRule" id="PRU10058"/>
    </source>
</evidence>
<keyword evidence="8" id="KW-1185">Reference proteome</keyword>
<dbReference type="InterPro" id="IPR008928">
    <property type="entry name" value="6-hairpin_glycosidase_sf"/>
</dbReference>
<dbReference type="PROSITE" id="PS00812">
    <property type="entry name" value="GLYCOSYL_HYDROL_F8"/>
    <property type="match status" value="1"/>
</dbReference>
<keyword evidence="6" id="KW-0624">Polysaccharide degradation</keyword>
<evidence type="ECO:0000256" key="1">
    <source>
        <dbReference type="ARBA" id="ARBA00009209"/>
    </source>
</evidence>
<evidence type="ECO:0000256" key="3">
    <source>
        <dbReference type="ARBA" id="ARBA00022801"/>
    </source>
</evidence>
<evidence type="ECO:0000313" key="7">
    <source>
        <dbReference type="EMBL" id="KRK77347.1"/>
    </source>
</evidence>